<feature type="region of interest" description="Disordered" evidence="1">
    <location>
        <begin position="48"/>
        <end position="124"/>
    </location>
</feature>
<gene>
    <name evidence="4" type="ORF">SAMN05216498_1694</name>
</gene>
<evidence type="ECO:0000256" key="1">
    <source>
        <dbReference type="SAM" id="MobiDB-lite"/>
    </source>
</evidence>
<dbReference type="RefSeq" id="WP_093856169.1">
    <property type="nucleotide sequence ID" value="NZ_BJVZ01000012.1"/>
</dbReference>
<accession>A0A1G9ZJ20</accession>
<evidence type="ECO:0000313" key="5">
    <source>
        <dbReference type="Proteomes" id="UP000199334"/>
    </source>
</evidence>
<reference evidence="4 5" key="1">
    <citation type="submission" date="2016-10" db="EMBL/GenBank/DDBJ databases">
        <authorList>
            <person name="de Groot N.N."/>
        </authorList>
    </citation>
    <scope>NUCLEOTIDE SEQUENCE [LARGE SCALE GENOMIC DNA]</scope>
    <source>
        <strain evidence="4 5">CGMCC 1.3442</strain>
    </source>
</reference>
<dbReference type="Proteomes" id="UP000199334">
    <property type="component" value="Unassembled WGS sequence"/>
</dbReference>
<keyword evidence="2" id="KW-0812">Transmembrane</keyword>
<keyword evidence="2" id="KW-0472">Membrane</keyword>
<dbReference type="OrthoDB" id="2168558at2"/>
<dbReference type="STRING" id="237069.SAMN05216498_1694"/>
<sequence length="233" mass="27078">MSYDSFGSRSDRYQKRRKNTKMINTLIVIAILLIAFLIGMYVFGGDDGEEQGQTDTPNAESQDNTNEDESPNENNEEDLNEEEENMDQDESPQSDDNTDTEETNEDETNNEEEPTEPENSEEVQEVIDGEWAPYPTEQEEPHTIEFSDGSQDRTEMEMAISEAIDIPRDNLIYWWLESGGVPDRIIGYVEDTTNQEYYRVYLRWITNEGWQPQRAEVLYENLGKQKLEENSQD</sequence>
<dbReference type="EMBL" id="FNIG01000003">
    <property type="protein sequence ID" value="SDN20576.1"/>
    <property type="molecule type" value="Genomic_DNA"/>
</dbReference>
<organism evidence="4 5">
    <name type="scientific">Tenuibacillus multivorans</name>
    <dbReference type="NCBI Taxonomy" id="237069"/>
    <lineage>
        <taxon>Bacteria</taxon>
        <taxon>Bacillati</taxon>
        <taxon>Bacillota</taxon>
        <taxon>Bacilli</taxon>
        <taxon>Bacillales</taxon>
        <taxon>Bacillaceae</taxon>
        <taxon>Tenuibacillus</taxon>
    </lineage>
</organism>
<evidence type="ECO:0000256" key="2">
    <source>
        <dbReference type="SAM" id="Phobius"/>
    </source>
</evidence>
<dbReference type="Pfam" id="PF07423">
    <property type="entry name" value="DUF1510"/>
    <property type="match status" value="1"/>
</dbReference>
<protein>
    <recommendedName>
        <fullName evidence="3">DUF1510 domain-containing protein</fullName>
    </recommendedName>
</protein>
<feature type="domain" description="DUF1510" evidence="3">
    <location>
        <begin position="127"/>
        <end position="218"/>
    </location>
</feature>
<dbReference type="InterPro" id="IPR009988">
    <property type="entry name" value="DUF1510"/>
</dbReference>
<feature type="compositionally biased region" description="Acidic residues" evidence="1">
    <location>
        <begin position="65"/>
        <end position="124"/>
    </location>
</feature>
<evidence type="ECO:0000259" key="3">
    <source>
        <dbReference type="Pfam" id="PF07423"/>
    </source>
</evidence>
<feature type="transmembrane region" description="Helical" evidence="2">
    <location>
        <begin position="21"/>
        <end position="43"/>
    </location>
</feature>
<name>A0A1G9ZJ20_9BACI</name>
<evidence type="ECO:0000313" key="4">
    <source>
        <dbReference type="EMBL" id="SDN20576.1"/>
    </source>
</evidence>
<dbReference type="AlphaFoldDB" id="A0A1G9ZJ20"/>
<keyword evidence="2" id="KW-1133">Transmembrane helix</keyword>
<keyword evidence="5" id="KW-1185">Reference proteome</keyword>
<proteinExistence type="predicted"/>